<feature type="compositionally biased region" description="Polar residues" evidence="11">
    <location>
        <begin position="12"/>
        <end position="35"/>
    </location>
</feature>
<dbReference type="EMBL" id="WWBZ02000001">
    <property type="protein sequence ID" value="KAF4313344.1"/>
    <property type="molecule type" value="Genomic_DNA"/>
</dbReference>
<feature type="domain" description="Arb2-like" evidence="13">
    <location>
        <begin position="504"/>
        <end position="708"/>
    </location>
</feature>
<evidence type="ECO:0000256" key="10">
    <source>
        <dbReference type="ARBA" id="ARBA00048287"/>
    </source>
</evidence>
<dbReference type="InterPro" id="IPR023696">
    <property type="entry name" value="Ureohydrolase_dom_sf"/>
</dbReference>
<dbReference type="Proteomes" id="UP000572817">
    <property type="component" value="Unassembled WGS sequence"/>
</dbReference>
<dbReference type="Pfam" id="PF00850">
    <property type="entry name" value="Hist_deacetyl"/>
    <property type="match status" value="1"/>
</dbReference>
<comment type="catalytic activity">
    <reaction evidence="10">
        <text>N(6)-acetyl-L-lysyl-[histone] + H2O = L-lysyl-[histone] + acetate</text>
        <dbReference type="Rhea" id="RHEA:58196"/>
        <dbReference type="Rhea" id="RHEA-COMP:9845"/>
        <dbReference type="Rhea" id="RHEA-COMP:11338"/>
        <dbReference type="ChEBI" id="CHEBI:15377"/>
        <dbReference type="ChEBI" id="CHEBI:29969"/>
        <dbReference type="ChEBI" id="CHEBI:30089"/>
        <dbReference type="ChEBI" id="CHEBI:61930"/>
        <dbReference type="EC" id="3.5.1.98"/>
    </reaction>
</comment>
<name>A0A8H4N6S5_9PEZI</name>
<evidence type="ECO:0000256" key="2">
    <source>
        <dbReference type="ARBA" id="ARBA00007738"/>
    </source>
</evidence>
<dbReference type="FunFam" id="3.40.800.20:FF:000005">
    <property type="entry name" value="histone deacetylase 6"/>
    <property type="match status" value="1"/>
</dbReference>
<evidence type="ECO:0000259" key="13">
    <source>
        <dbReference type="Pfam" id="PF09757"/>
    </source>
</evidence>
<dbReference type="GO" id="GO:0000118">
    <property type="term" value="C:histone deacetylase complex"/>
    <property type="evidence" value="ECO:0007669"/>
    <property type="project" value="TreeGrafter"/>
</dbReference>
<protein>
    <recommendedName>
        <fullName evidence="3">histone deacetylase</fullName>
        <ecNumber evidence="3">3.5.1.98</ecNumber>
    </recommendedName>
</protein>
<dbReference type="GO" id="GO:0141221">
    <property type="term" value="F:histone deacetylase activity, hydrolytic mechanism"/>
    <property type="evidence" value="ECO:0007669"/>
    <property type="project" value="UniProtKB-EC"/>
</dbReference>
<keyword evidence="5" id="KW-0378">Hydrolase</keyword>
<keyword evidence="4" id="KW-0678">Repressor</keyword>
<feature type="domain" description="Histone deacetylase" evidence="12">
    <location>
        <begin position="142"/>
        <end position="452"/>
    </location>
</feature>
<feature type="region of interest" description="Disordered" evidence="11">
    <location>
        <begin position="1"/>
        <end position="89"/>
    </location>
</feature>
<feature type="compositionally biased region" description="Low complexity" evidence="11">
    <location>
        <begin position="825"/>
        <end position="861"/>
    </location>
</feature>
<feature type="region of interest" description="Disordered" evidence="11">
    <location>
        <begin position="789"/>
        <end position="915"/>
    </location>
</feature>
<dbReference type="PANTHER" id="PTHR10625">
    <property type="entry name" value="HISTONE DEACETYLASE HDAC1-RELATED"/>
    <property type="match status" value="1"/>
</dbReference>
<dbReference type="InterPro" id="IPR000286">
    <property type="entry name" value="HDACs"/>
</dbReference>
<keyword evidence="9" id="KW-0539">Nucleus</keyword>
<dbReference type="InterPro" id="IPR023801">
    <property type="entry name" value="His_deacetylse_dom"/>
</dbReference>
<evidence type="ECO:0000256" key="9">
    <source>
        <dbReference type="ARBA" id="ARBA00023242"/>
    </source>
</evidence>
<evidence type="ECO:0000256" key="8">
    <source>
        <dbReference type="ARBA" id="ARBA00023163"/>
    </source>
</evidence>
<reference evidence="14" key="1">
    <citation type="submission" date="2020-04" db="EMBL/GenBank/DDBJ databases">
        <title>Genome Assembly and Annotation of Botryosphaeria dothidea sdau 11-99, a Latent Pathogen of Apple Fruit Ring Rot in China.</title>
        <authorList>
            <person name="Yu C."/>
            <person name="Diao Y."/>
            <person name="Lu Q."/>
            <person name="Zhao J."/>
            <person name="Cui S."/>
            <person name="Peng C."/>
            <person name="He B."/>
            <person name="Liu H."/>
        </authorList>
    </citation>
    <scope>NUCLEOTIDE SEQUENCE [LARGE SCALE GENOMIC DNA]</scope>
    <source>
        <strain evidence="14">Sdau11-99</strain>
    </source>
</reference>
<evidence type="ECO:0000259" key="12">
    <source>
        <dbReference type="Pfam" id="PF00850"/>
    </source>
</evidence>
<evidence type="ECO:0000313" key="14">
    <source>
        <dbReference type="EMBL" id="KAF4313344.1"/>
    </source>
</evidence>
<evidence type="ECO:0000256" key="11">
    <source>
        <dbReference type="SAM" id="MobiDB-lite"/>
    </source>
</evidence>
<evidence type="ECO:0000256" key="3">
    <source>
        <dbReference type="ARBA" id="ARBA00012111"/>
    </source>
</evidence>
<sequence>MNLDDDIYVGNDGSSLRPTEPPNGTNETVNPSLISFTAPLPLKDDRQSPSSPHDGTFGPFNEPAGEPMIESDSASMSEDSSDEATDITTPKYRQRVVVVIDAPKPKSEMLPYSSSRSGLVYDVRMRFHTEPLDAMLSEDDIHPEDPRRIMEIFNELAEAGLVETPSHHVPDPDFSLWRINARPATEEEICLVHTRDHYARVREYQSFSQETLNEMASDMDSVYLHPATYSCASLSAGGAIEAARAVVGGHVRNAVAVIRPPGHHAEHDAPGGFCFFNNVSVAARVCQQDFPDKCRKILILDWDVHHGNGVQRAFYTDPNVLYISIHVHMNGTFYPSNNYGDHTHCGEGPGEGKNVNIPWSSQGMGDGDYMFAFQQVVMPIAQEFDPDLVIVAAGFDAADGDRLGKCFVTPPCYAHMTHMLMSLAKGKIVVCLEGGYNLQSIAKSAVAVTRTLMGEPPDRLDEVEPTALGLSTVELVKRYQSRYWKCMYPKHDNKAVANTLHARRIHDIVRQADATDFWNQYRMTELFILRDKISRSFEKQVLATHNFAEERPLLVIFHEPPETTALTDPRSKKINLHNIFVTDVTKTYVEWAVKHGFGVIDVNIPEHITDPNGPPEYADADSDDARSQLTHNLATYLWENYISLGDNTHKFFMGVGAAYSGILDLMGGNDDCTKETDHIFAFVAENSLQSIKKLTDDYIGHWYYEVSFLRPKNTPEYIDSDPDVKYSHIFVADNHAAWDPSRQRKLRKKYGNVLRSPHSDPSNMLEEHRDTVTDVLLQKTEEWREEQAIAAKTRAAEEAQHPAKRQAYGNNASSFSHNSGMRGFDSSNSNSGPTSAGSGNGSGPTSAGGSSTDGNSNSSSGRENIRHTSLPAPAADPRSTPTIRSPSGHGGARGPPLGTFTITPTRRAGSGSVSPGKRMREMVFYGGFTTLLEYHGG</sequence>
<organism evidence="14 15">
    <name type="scientific">Botryosphaeria dothidea</name>
    <dbReference type="NCBI Taxonomy" id="55169"/>
    <lineage>
        <taxon>Eukaryota</taxon>
        <taxon>Fungi</taxon>
        <taxon>Dikarya</taxon>
        <taxon>Ascomycota</taxon>
        <taxon>Pezizomycotina</taxon>
        <taxon>Dothideomycetes</taxon>
        <taxon>Dothideomycetes incertae sedis</taxon>
        <taxon>Botryosphaeriales</taxon>
        <taxon>Botryosphaeriaceae</taxon>
        <taxon>Botryosphaeria</taxon>
    </lineage>
</organism>
<dbReference type="Gene3D" id="3.40.800.20">
    <property type="entry name" value="Histone deacetylase domain"/>
    <property type="match status" value="1"/>
</dbReference>
<proteinExistence type="inferred from homology"/>
<comment type="caution">
    <text evidence="14">The sequence shown here is derived from an EMBL/GenBank/DDBJ whole genome shotgun (WGS) entry which is preliminary data.</text>
</comment>
<evidence type="ECO:0000256" key="5">
    <source>
        <dbReference type="ARBA" id="ARBA00022801"/>
    </source>
</evidence>
<keyword evidence="15" id="KW-1185">Reference proteome</keyword>
<dbReference type="InterPro" id="IPR037138">
    <property type="entry name" value="His_deacetylse_dom_sf"/>
</dbReference>
<keyword evidence="6" id="KW-0156">Chromatin regulator</keyword>
<dbReference type="EC" id="3.5.1.98" evidence="3"/>
<dbReference type="PRINTS" id="PR01270">
    <property type="entry name" value="HDASUPER"/>
</dbReference>
<dbReference type="AlphaFoldDB" id="A0A8H4N6S5"/>
<dbReference type="Pfam" id="PF09757">
    <property type="entry name" value="Arb2-like"/>
    <property type="match status" value="2"/>
</dbReference>
<evidence type="ECO:0000256" key="4">
    <source>
        <dbReference type="ARBA" id="ARBA00022491"/>
    </source>
</evidence>
<evidence type="ECO:0000313" key="15">
    <source>
        <dbReference type="Proteomes" id="UP000572817"/>
    </source>
</evidence>
<gene>
    <name evidence="14" type="ORF">GTA08_BOTSDO00074</name>
</gene>
<feature type="domain" description="Arb2-like" evidence="13">
    <location>
        <begin position="725"/>
        <end position="783"/>
    </location>
</feature>
<dbReference type="SUPFAM" id="SSF52768">
    <property type="entry name" value="Arginase/deacetylase"/>
    <property type="match status" value="1"/>
</dbReference>
<dbReference type="PANTHER" id="PTHR10625:SF5">
    <property type="entry name" value="HISTONE DEACETYLASE"/>
    <property type="match status" value="1"/>
</dbReference>
<dbReference type="GO" id="GO:0040029">
    <property type="term" value="P:epigenetic regulation of gene expression"/>
    <property type="evidence" value="ECO:0007669"/>
    <property type="project" value="TreeGrafter"/>
</dbReference>
<dbReference type="InterPro" id="IPR019154">
    <property type="entry name" value="Arb2-like_domain"/>
</dbReference>
<comment type="subcellular location">
    <subcellularLocation>
        <location evidence="1">Nucleus</location>
    </subcellularLocation>
</comment>
<feature type="compositionally biased region" description="Polar residues" evidence="11">
    <location>
        <begin position="808"/>
        <end position="819"/>
    </location>
</feature>
<keyword evidence="7" id="KW-0805">Transcription regulation</keyword>
<accession>A0A8H4N6S5</accession>
<evidence type="ECO:0000256" key="6">
    <source>
        <dbReference type="ARBA" id="ARBA00022853"/>
    </source>
</evidence>
<keyword evidence="8" id="KW-0804">Transcription</keyword>
<comment type="similarity">
    <text evidence="2">Belongs to the histone deacetylase family. HD type 2 subfamily.</text>
</comment>
<evidence type="ECO:0000256" key="1">
    <source>
        <dbReference type="ARBA" id="ARBA00004123"/>
    </source>
</evidence>
<evidence type="ECO:0000256" key="7">
    <source>
        <dbReference type="ARBA" id="ARBA00023015"/>
    </source>
</evidence>
<dbReference type="OrthoDB" id="424012at2759"/>